<evidence type="ECO:0000313" key="1">
    <source>
        <dbReference type="EMBL" id="VDO99560.1"/>
    </source>
</evidence>
<dbReference type="Proteomes" id="UP000270296">
    <property type="component" value="Unassembled WGS sequence"/>
</dbReference>
<keyword evidence="2" id="KW-1185">Reference proteome</keyword>
<evidence type="ECO:0000313" key="3">
    <source>
        <dbReference type="WBParaSite" id="SBAD_0000311601-mRNA-1"/>
    </source>
</evidence>
<protein>
    <submittedName>
        <fullName evidence="3">E3 ubiquitin-protein ligase</fullName>
    </submittedName>
</protein>
<reference evidence="3" key="1">
    <citation type="submission" date="2016-06" db="UniProtKB">
        <authorList>
            <consortium name="WormBaseParasite"/>
        </authorList>
    </citation>
    <scope>IDENTIFICATION</scope>
</reference>
<accession>A0A183IH79</accession>
<dbReference type="AlphaFoldDB" id="A0A183IH79"/>
<name>A0A183IH79_9BILA</name>
<sequence length="133" mass="15016">MPLYQLLDLDEHAERQLFSASPSATHAADSPPPPPHALRHLSDDMRDCLLAAARSVNCTNCFSRLLQRVHHVAAIYRTFYETVLVKLNCEPSSFDRFSAVTTCADCQVSALLCRSRQCDFIYHRRVALNGLMH</sequence>
<dbReference type="OrthoDB" id="10047996at2759"/>
<gene>
    <name evidence="1" type="ORF">SBAD_LOCUS2974</name>
</gene>
<reference evidence="1 2" key="2">
    <citation type="submission" date="2018-11" db="EMBL/GenBank/DDBJ databases">
        <authorList>
            <consortium name="Pathogen Informatics"/>
        </authorList>
    </citation>
    <scope>NUCLEOTIDE SEQUENCE [LARGE SCALE GENOMIC DNA]</scope>
</reference>
<organism evidence="3">
    <name type="scientific">Soboliphyme baturini</name>
    <dbReference type="NCBI Taxonomy" id="241478"/>
    <lineage>
        <taxon>Eukaryota</taxon>
        <taxon>Metazoa</taxon>
        <taxon>Ecdysozoa</taxon>
        <taxon>Nematoda</taxon>
        <taxon>Enoplea</taxon>
        <taxon>Dorylaimia</taxon>
        <taxon>Dioctophymatida</taxon>
        <taxon>Dioctophymatoidea</taxon>
        <taxon>Soboliphymatidae</taxon>
        <taxon>Soboliphyme</taxon>
    </lineage>
</organism>
<evidence type="ECO:0000313" key="2">
    <source>
        <dbReference type="Proteomes" id="UP000270296"/>
    </source>
</evidence>
<proteinExistence type="predicted"/>
<dbReference type="WBParaSite" id="SBAD_0000311601-mRNA-1">
    <property type="protein sequence ID" value="SBAD_0000311601-mRNA-1"/>
    <property type="gene ID" value="SBAD_0000311601"/>
</dbReference>
<dbReference type="EMBL" id="UZAM01007503">
    <property type="protein sequence ID" value="VDO99560.1"/>
    <property type="molecule type" value="Genomic_DNA"/>
</dbReference>